<organism evidence="3 4">
    <name type="scientific">Thalassolituus hydrocarboniclasticus</name>
    <dbReference type="NCBI Taxonomy" id="2742796"/>
    <lineage>
        <taxon>Bacteria</taxon>
        <taxon>Pseudomonadati</taxon>
        <taxon>Pseudomonadota</taxon>
        <taxon>Gammaproteobacteria</taxon>
        <taxon>Oceanospirillales</taxon>
        <taxon>Oceanospirillaceae</taxon>
        <taxon>Thalassolituus</taxon>
    </lineage>
</organism>
<dbReference type="Proteomes" id="UP001065322">
    <property type="component" value="Chromosome"/>
</dbReference>
<evidence type="ECO:0000313" key="3">
    <source>
        <dbReference type="EMBL" id="UXD87752.1"/>
    </source>
</evidence>
<evidence type="ECO:0000313" key="4">
    <source>
        <dbReference type="Proteomes" id="UP001065322"/>
    </source>
</evidence>
<dbReference type="InterPro" id="IPR028347">
    <property type="entry name" value="START_dom_prot"/>
</dbReference>
<feature type="chain" id="PRO_5045189558" evidence="1">
    <location>
        <begin position="22"/>
        <end position="220"/>
    </location>
</feature>
<evidence type="ECO:0000259" key="2">
    <source>
        <dbReference type="PROSITE" id="PS50848"/>
    </source>
</evidence>
<dbReference type="CDD" id="cd08876">
    <property type="entry name" value="START_1"/>
    <property type="match status" value="1"/>
</dbReference>
<gene>
    <name evidence="3" type="ORF">HUF19_10030</name>
</gene>
<dbReference type="PANTHER" id="PTHR19308:SF14">
    <property type="entry name" value="START DOMAIN-CONTAINING PROTEIN"/>
    <property type="match status" value="1"/>
</dbReference>
<dbReference type="Gene3D" id="3.30.530.20">
    <property type="match status" value="1"/>
</dbReference>
<keyword evidence="4" id="KW-1185">Reference proteome</keyword>
<dbReference type="Pfam" id="PF01852">
    <property type="entry name" value="START"/>
    <property type="match status" value="1"/>
</dbReference>
<reference evidence="4" key="1">
    <citation type="submission" date="2020-06" db="EMBL/GenBank/DDBJ databases">
        <title>Thalassolituus marinus alknpb1M-1, a hydrocarbon-degrading bacterium isolated from the deep-sea overlying water using an in-situ strategy from the South China Sea basin.</title>
        <authorList>
            <person name="Dong C."/>
            <person name="Chen Y."/>
            <person name="Shao Z."/>
        </authorList>
    </citation>
    <scope>NUCLEOTIDE SEQUENCE [LARGE SCALE GENOMIC DNA]</scope>
    <source>
        <strain evidence="4">alknpb1M-1</strain>
    </source>
</reference>
<dbReference type="PROSITE" id="PS50848">
    <property type="entry name" value="START"/>
    <property type="match status" value="1"/>
</dbReference>
<name>A0ABY6A9S3_9GAMM</name>
<dbReference type="PANTHER" id="PTHR19308">
    <property type="entry name" value="PHOSPHATIDYLCHOLINE TRANSFER PROTEIN"/>
    <property type="match status" value="1"/>
</dbReference>
<dbReference type="SUPFAM" id="SSF55961">
    <property type="entry name" value="Bet v1-like"/>
    <property type="match status" value="1"/>
</dbReference>
<accession>A0ABY6A9S3</accession>
<dbReference type="PIRSF" id="PIRSF039033">
    <property type="entry name" value="START_dom"/>
    <property type="match status" value="1"/>
</dbReference>
<feature type="domain" description="START" evidence="2">
    <location>
        <begin position="22"/>
        <end position="205"/>
    </location>
</feature>
<evidence type="ECO:0000256" key="1">
    <source>
        <dbReference type="SAM" id="SignalP"/>
    </source>
</evidence>
<sequence length="220" mass="25298">MCLAVRLLVMMSLMMAQVCLAGWELAKEDDKRQIRVFTREAEQSDLREFRGEMRLQTTLSALVALIEDNKSGPEWIHHCRALEVIEQISEHERLFYMVTEAPWPVKDRDSVVYSVLSQDEVSGTVHIDMQVRNDVFPASDDLVRIKDMKGFWEFRPEDDGWVTVIYQVHADPAGGIPAWLANSMVVDSPYYTLKNMRKMVAKEPYLSSRPSHIHDIATGQ</sequence>
<dbReference type="RefSeq" id="WP_260996532.1">
    <property type="nucleotide sequence ID" value="NZ_CP054475.1"/>
</dbReference>
<dbReference type="InterPro" id="IPR002913">
    <property type="entry name" value="START_lipid-bd_dom"/>
</dbReference>
<dbReference type="EMBL" id="CP054475">
    <property type="protein sequence ID" value="UXD87752.1"/>
    <property type="molecule type" value="Genomic_DNA"/>
</dbReference>
<proteinExistence type="predicted"/>
<dbReference type="InterPro" id="IPR051213">
    <property type="entry name" value="START_lipid_transfer"/>
</dbReference>
<keyword evidence="1" id="KW-0732">Signal</keyword>
<feature type="signal peptide" evidence="1">
    <location>
        <begin position="1"/>
        <end position="21"/>
    </location>
</feature>
<dbReference type="InterPro" id="IPR023393">
    <property type="entry name" value="START-like_dom_sf"/>
</dbReference>
<protein>
    <submittedName>
        <fullName evidence="3">START domain-containing protein</fullName>
    </submittedName>
</protein>